<reference evidence="1 2" key="1">
    <citation type="submission" date="2019-08" db="EMBL/GenBank/DDBJ databases">
        <title>Whole genome sequencing of chitin degrading bacteria Chitinophaga pinensis YS16.</title>
        <authorList>
            <person name="Singh R.P."/>
            <person name="Manchanda G."/>
            <person name="Maurya I.K."/>
            <person name="Joshi N.K."/>
            <person name="Srivastava A.K."/>
        </authorList>
    </citation>
    <scope>NUCLEOTIDE SEQUENCE [LARGE SCALE GENOMIC DNA]</scope>
    <source>
        <strain evidence="1 2">YS-16</strain>
    </source>
</reference>
<dbReference type="RefSeq" id="WP_146306170.1">
    <property type="nucleotide sequence ID" value="NZ_VOHS01000016.1"/>
</dbReference>
<dbReference type="EMBL" id="VOHS01000016">
    <property type="protein sequence ID" value="TWV99374.1"/>
    <property type="molecule type" value="Genomic_DNA"/>
</dbReference>
<accession>A0A5C6LPJ6</accession>
<dbReference type="Pfam" id="PF13585">
    <property type="entry name" value="CHU_C"/>
    <property type="match status" value="1"/>
</dbReference>
<dbReference type="Proteomes" id="UP000318815">
    <property type="component" value="Unassembled WGS sequence"/>
</dbReference>
<dbReference type="OrthoDB" id="603322at2"/>
<gene>
    <name evidence="1" type="ORF">FEF09_16650</name>
</gene>
<sequence>MGPHHIYEVNGTPITSAGLPNLSAGNYLTTIVDANSCRVDGTVTLNNIVIPPLRITNNDTTIVLGEKINLYAVNAINYTWIPDDGLSCASCPLLTVQPSETTTYIVFTSGPNCVKSDTVTVFVDKRHSLFVPTAFSPNKDGQNDVFRVKGQGIASFNMHVYNRWGELIFRSDDYRRGWDGTYIEKLQPAGSYVYRIEYTFFGETEKVYQQKGAITLVR</sequence>
<dbReference type="InterPro" id="IPR026341">
    <property type="entry name" value="T9SS_type_B"/>
</dbReference>
<protein>
    <submittedName>
        <fullName evidence="1">Gliding motility-associated C-terminal domain-containing protein</fullName>
    </submittedName>
</protein>
<keyword evidence="2" id="KW-1185">Reference proteome</keyword>
<evidence type="ECO:0000313" key="1">
    <source>
        <dbReference type="EMBL" id="TWV99374.1"/>
    </source>
</evidence>
<proteinExistence type="predicted"/>
<comment type="caution">
    <text evidence="1">The sequence shown here is derived from an EMBL/GenBank/DDBJ whole genome shotgun (WGS) entry which is preliminary data.</text>
</comment>
<organism evidence="1 2">
    <name type="scientific">Chitinophaga pinensis</name>
    <dbReference type="NCBI Taxonomy" id="79329"/>
    <lineage>
        <taxon>Bacteria</taxon>
        <taxon>Pseudomonadati</taxon>
        <taxon>Bacteroidota</taxon>
        <taxon>Chitinophagia</taxon>
        <taxon>Chitinophagales</taxon>
        <taxon>Chitinophagaceae</taxon>
        <taxon>Chitinophaga</taxon>
    </lineage>
</organism>
<evidence type="ECO:0000313" key="2">
    <source>
        <dbReference type="Proteomes" id="UP000318815"/>
    </source>
</evidence>
<dbReference type="NCBIfam" id="TIGR04131">
    <property type="entry name" value="Bac_Flav_CTERM"/>
    <property type="match status" value="1"/>
</dbReference>
<name>A0A5C6LPJ6_9BACT</name>
<dbReference type="AlphaFoldDB" id="A0A5C6LPJ6"/>